<protein>
    <submittedName>
        <fullName evidence="1">Cilia and flagella associated protein 161</fullName>
    </submittedName>
</protein>
<dbReference type="InterPro" id="IPR036300">
    <property type="entry name" value="MIR_dom_sf"/>
</dbReference>
<name>A0A3B5A5B1_9TELE</name>
<evidence type="ECO:0000313" key="1">
    <source>
        <dbReference type="Ensembl" id="ENSSPAP00000015925.1"/>
    </source>
</evidence>
<dbReference type="PANTHER" id="PTHR24274">
    <property type="entry name" value="CILIA- AND FLAGELLA-ASSOCIATED PROTEIN 161"/>
    <property type="match status" value="1"/>
</dbReference>
<dbReference type="GO" id="GO:0060271">
    <property type="term" value="P:cilium assembly"/>
    <property type="evidence" value="ECO:0007669"/>
    <property type="project" value="TreeGrafter"/>
</dbReference>
<organism evidence="1">
    <name type="scientific">Stegastes partitus</name>
    <name type="common">bicolor damselfish</name>
    <dbReference type="NCBI Taxonomy" id="144197"/>
    <lineage>
        <taxon>Eukaryota</taxon>
        <taxon>Metazoa</taxon>
        <taxon>Chordata</taxon>
        <taxon>Craniata</taxon>
        <taxon>Vertebrata</taxon>
        <taxon>Euteleostomi</taxon>
        <taxon>Actinopterygii</taxon>
        <taxon>Neopterygii</taxon>
        <taxon>Teleostei</taxon>
        <taxon>Neoteleostei</taxon>
        <taxon>Acanthomorphata</taxon>
        <taxon>Ovalentaria</taxon>
        <taxon>Pomacentridae</taxon>
        <taxon>Stegastes</taxon>
    </lineage>
</organism>
<dbReference type="PANTHER" id="PTHR24274:SF1">
    <property type="entry name" value="CILIA- AND FLAGELLA-ASSOCIATED PROTEIN 161"/>
    <property type="match status" value="1"/>
</dbReference>
<dbReference type="SUPFAM" id="SSF82109">
    <property type="entry name" value="MIR domain"/>
    <property type="match status" value="1"/>
</dbReference>
<sequence>MAHLRTHRSKLKVGNWFEDRHLEEDAVKEHLEKKERGELVTQKVDFLIQNMLRPVNLSVSNDGLLHFGDVVMLVNLGGENRESTAVSINADINSVTKIPSPGIRIPCEVSAGRGIQACTRTAFIVTSVDGSPEGSTLLFDQSFALKTTSGFARGLCLTSDIKSFQKCAKKSRLQEVNLDDSSSFLSWWKIVHFDPQERLGHEGQPVHANKKVLITHCKTNQALAVLGDQVIWTMYGKEYEVTAHTFLDSHKAEQENNHWVLCTSDPAGDGLVLFNRPQSAVDSKLFHEKSKSAALN</sequence>
<dbReference type="STRING" id="144197.ENSSPAP00000015925"/>
<accession>A0A3B5A5B1</accession>
<dbReference type="Gene3D" id="2.80.10.50">
    <property type="match status" value="1"/>
</dbReference>
<dbReference type="Pfam" id="PF24569">
    <property type="entry name" value="CFAP161"/>
    <property type="match status" value="1"/>
</dbReference>
<dbReference type="Ensembl" id="ENSSPAT00000016182.1">
    <property type="protein sequence ID" value="ENSSPAP00000015925.1"/>
    <property type="gene ID" value="ENSSPAG00000012002.1"/>
</dbReference>
<dbReference type="GeneTree" id="ENSGT00390000018488"/>
<reference evidence="1" key="1">
    <citation type="submission" date="2023-09" db="UniProtKB">
        <authorList>
            <consortium name="Ensembl"/>
        </authorList>
    </citation>
    <scope>IDENTIFICATION</scope>
</reference>
<proteinExistence type="predicted"/>
<dbReference type="InterPro" id="IPR055325">
    <property type="entry name" value="CF161"/>
</dbReference>
<dbReference type="GO" id="GO:0031514">
    <property type="term" value="C:motile cilium"/>
    <property type="evidence" value="ECO:0007669"/>
    <property type="project" value="TreeGrafter"/>
</dbReference>
<dbReference type="AlphaFoldDB" id="A0A3B5A5B1"/>